<gene>
    <name evidence="1" type="ORF">ABIC55_002162</name>
</gene>
<dbReference type="RefSeq" id="WP_338656599.1">
    <property type="nucleotide sequence ID" value="NZ_CP146246.1"/>
</dbReference>
<evidence type="ECO:0000313" key="1">
    <source>
        <dbReference type="EMBL" id="MET3657075.1"/>
    </source>
</evidence>
<evidence type="ECO:0000313" key="2">
    <source>
        <dbReference type="Proteomes" id="UP001549104"/>
    </source>
</evidence>
<proteinExistence type="predicted"/>
<name>A0ABV2K7L5_SPOPS</name>
<dbReference type="Proteomes" id="UP001549104">
    <property type="component" value="Unassembled WGS sequence"/>
</dbReference>
<organism evidence="1 2">
    <name type="scientific">Sporosarcina psychrophila</name>
    <name type="common">Bacillus psychrophilus</name>
    <dbReference type="NCBI Taxonomy" id="1476"/>
    <lineage>
        <taxon>Bacteria</taxon>
        <taxon>Bacillati</taxon>
        <taxon>Bacillota</taxon>
        <taxon>Bacilli</taxon>
        <taxon>Bacillales</taxon>
        <taxon>Caryophanaceae</taxon>
        <taxon>Sporosarcina</taxon>
    </lineage>
</organism>
<accession>A0ABV2K7L5</accession>
<reference evidence="1 2" key="1">
    <citation type="submission" date="2024-06" db="EMBL/GenBank/DDBJ databases">
        <title>Sorghum-associated microbial communities from plants grown in Nebraska, USA.</title>
        <authorList>
            <person name="Schachtman D."/>
        </authorList>
    </citation>
    <scope>NUCLEOTIDE SEQUENCE [LARGE SCALE GENOMIC DNA]</scope>
    <source>
        <strain evidence="1 2">1288</strain>
    </source>
</reference>
<sequence length="80" mass="9037">MSGAVKVYAITEFGLGARGSSEGIVDFQTAQLMMDADIVRISNKCYRVKYKEVTECGKINFYSEEIIRKSFTELKLSEIE</sequence>
<protein>
    <submittedName>
        <fullName evidence="1">Uncharacterized protein</fullName>
    </submittedName>
</protein>
<comment type="caution">
    <text evidence="1">The sequence shown here is derived from an EMBL/GenBank/DDBJ whole genome shotgun (WGS) entry which is preliminary data.</text>
</comment>
<keyword evidence="2" id="KW-1185">Reference proteome</keyword>
<dbReference type="EMBL" id="JBEPME010000002">
    <property type="protein sequence ID" value="MET3657075.1"/>
    <property type="molecule type" value="Genomic_DNA"/>
</dbReference>